<dbReference type="InterPro" id="IPR025851">
    <property type="entry name" value="SUKH-4"/>
</dbReference>
<reference evidence="1" key="1">
    <citation type="submission" date="2022-06" db="EMBL/GenBank/DDBJ databases">
        <title>Draft genome sequence of Streptomyces sp. RB6PN25 isolated from peat swamp forest in Thailand.</title>
        <authorList>
            <person name="Duangmal K."/>
            <person name="Klaysubun C."/>
        </authorList>
    </citation>
    <scope>NUCLEOTIDE SEQUENCE</scope>
    <source>
        <strain evidence="1">RB6PN25</strain>
    </source>
</reference>
<dbReference type="RefSeq" id="WP_255918311.1">
    <property type="nucleotide sequence ID" value="NZ_JANFNG010000001.1"/>
</dbReference>
<dbReference type="Proteomes" id="UP001057702">
    <property type="component" value="Unassembled WGS sequence"/>
</dbReference>
<evidence type="ECO:0000313" key="1">
    <source>
        <dbReference type="EMBL" id="MCQ4079465.1"/>
    </source>
</evidence>
<proteinExistence type="predicted"/>
<gene>
    <name evidence="1" type="ORF">NGB36_02325</name>
</gene>
<accession>A0ABT1PR85</accession>
<comment type="caution">
    <text evidence="1">The sequence shown here is derived from an EMBL/GenBank/DDBJ whole genome shotgun (WGS) entry which is preliminary data.</text>
</comment>
<sequence length="185" mass="21011">MTFAISREAMEKEFGADNLVTAPADRLNPAITHAPTVQFLSEVGMPDVDEFVYTVDDDLASGLVGALERQPNLGDYTDKPLDNWVVLGWFVDDKYLLDGATGEVWIKVDGDETVKFMNTRVDFFARFLASFHRDYELLHPDYAMPDEIETAMNNLITEVRGLDPFGVGHEQGYWHELADRIAWQY</sequence>
<dbReference type="EMBL" id="JANFNG010000001">
    <property type="protein sequence ID" value="MCQ4079465.1"/>
    <property type="molecule type" value="Genomic_DNA"/>
</dbReference>
<protein>
    <submittedName>
        <fullName evidence="1">SUKH-4 family immunity protein</fullName>
    </submittedName>
</protein>
<organism evidence="1 2">
    <name type="scientific">Streptomyces humicola</name>
    <dbReference type="NCBI Taxonomy" id="2953240"/>
    <lineage>
        <taxon>Bacteria</taxon>
        <taxon>Bacillati</taxon>
        <taxon>Actinomycetota</taxon>
        <taxon>Actinomycetes</taxon>
        <taxon>Kitasatosporales</taxon>
        <taxon>Streptomycetaceae</taxon>
        <taxon>Streptomyces</taxon>
    </lineage>
</organism>
<dbReference type="Pfam" id="PF14435">
    <property type="entry name" value="SUKH-4"/>
    <property type="match status" value="1"/>
</dbReference>
<evidence type="ECO:0000313" key="2">
    <source>
        <dbReference type="Proteomes" id="UP001057702"/>
    </source>
</evidence>
<name>A0ABT1PR85_9ACTN</name>
<keyword evidence="2" id="KW-1185">Reference proteome</keyword>